<protein>
    <submittedName>
        <fullName evidence="2">Uncharacterized protein</fullName>
    </submittedName>
</protein>
<keyword evidence="3" id="KW-1185">Reference proteome</keyword>
<sequence>MRARLDGLKNRLRAKDDELGRKSLEMEGLARSFREAKAENKRLQAELDAGSMAKAKIDRLKAEQAKERGHSAVLTDYYNMTEPQMEALRQEVGRREAKAQRLAREAARMAASAKTACRTLRLALNDMGAKARGVLGENASVLEFCEWNQEAGCAVSNCAAAYGDCCARVSAAFALGLLQQHRCEHVAQFPTLRRGTGKQRRRIKAKNPQKRAEVEPKATQRCEALRPKNEKFTAVKNLPKARYLLRPVYCEMTINGHNYKVVNVANWMRTHPGRTLEDYDRVHVARLEGMARFWRNHRRTNRQEAIAQRRYSLSLCGCQNGKLRRRHPGRTLEDYDRCHIQRREDIATLWLDFEMTNSQAAIA</sequence>
<accession>A0A0E0KNM6</accession>
<dbReference type="Gramene" id="OPUNC04G05110.1">
    <property type="protein sequence ID" value="OPUNC04G05110.1"/>
    <property type="gene ID" value="OPUNC04G05110"/>
</dbReference>
<dbReference type="EnsemblPlants" id="OPUNC04G05110.1">
    <property type="protein sequence ID" value="OPUNC04G05110.1"/>
    <property type="gene ID" value="OPUNC04G05110"/>
</dbReference>
<evidence type="ECO:0000313" key="3">
    <source>
        <dbReference type="Proteomes" id="UP000026962"/>
    </source>
</evidence>
<proteinExistence type="predicted"/>
<evidence type="ECO:0000256" key="1">
    <source>
        <dbReference type="SAM" id="MobiDB-lite"/>
    </source>
</evidence>
<reference evidence="2" key="2">
    <citation type="submission" date="2018-05" db="EMBL/GenBank/DDBJ databases">
        <title>OpunRS2 (Oryza punctata Reference Sequence Version 2).</title>
        <authorList>
            <person name="Zhang J."/>
            <person name="Kudrna D."/>
            <person name="Lee S."/>
            <person name="Talag J."/>
            <person name="Welchert J."/>
            <person name="Wing R.A."/>
        </authorList>
    </citation>
    <scope>NUCLEOTIDE SEQUENCE [LARGE SCALE GENOMIC DNA]</scope>
</reference>
<organism evidence="2">
    <name type="scientific">Oryza punctata</name>
    <name type="common">Red rice</name>
    <dbReference type="NCBI Taxonomy" id="4537"/>
    <lineage>
        <taxon>Eukaryota</taxon>
        <taxon>Viridiplantae</taxon>
        <taxon>Streptophyta</taxon>
        <taxon>Embryophyta</taxon>
        <taxon>Tracheophyta</taxon>
        <taxon>Spermatophyta</taxon>
        <taxon>Magnoliopsida</taxon>
        <taxon>Liliopsida</taxon>
        <taxon>Poales</taxon>
        <taxon>Poaceae</taxon>
        <taxon>BOP clade</taxon>
        <taxon>Oryzoideae</taxon>
        <taxon>Oryzeae</taxon>
        <taxon>Oryzinae</taxon>
        <taxon>Oryza</taxon>
    </lineage>
</organism>
<feature type="compositionally biased region" description="Basic residues" evidence="1">
    <location>
        <begin position="195"/>
        <end position="209"/>
    </location>
</feature>
<name>A0A0E0KNM6_ORYPU</name>
<dbReference type="AlphaFoldDB" id="A0A0E0KNM6"/>
<evidence type="ECO:0000313" key="2">
    <source>
        <dbReference type="EnsemblPlants" id="OPUNC04G05110.1"/>
    </source>
</evidence>
<dbReference type="HOGENOM" id="CLU_061671_1_0_1"/>
<reference evidence="2" key="1">
    <citation type="submission" date="2015-04" db="UniProtKB">
        <authorList>
            <consortium name="EnsemblPlants"/>
        </authorList>
    </citation>
    <scope>IDENTIFICATION</scope>
</reference>
<dbReference type="Proteomes" id="UP000026962">
    <property type="component" value="Chromosome 4"/>
</dbReference>
<feature type="region of interest" description="Disordered" evidence="1">
    <location>
        <begin position="194"/>
        <end position="217"/>
    </location>
</feature>